<dbReference type="SMART" id="SM00356">
    <property type="entry name" value="ZnF_C3H1"/>
    <property type="match status" value="2"/>
</dbReference>
<keyword evidence="3 5" id="KW-0863">Zinc-finger</keyword>
<feature type="region of interest" description="Disordered" evidence="6">
    <location>
        <begin position="86"/>
        <end position="118"/>
    </location>
</feature>
<dbReference type="InterPro" id="IPR045877">
    <property type="entry name" value="ZFP36-like"/>
</dbReference>
<dbReference type="OrthoDB" id="293532at2759"/>
<dbReference type="InterPro" id="IPR041367">
    <property type="entry name" value="Znf-CCCH_4"/>
</dbReference>
<comment type="caution">
    <text evidence="8">The sequence shown here is derived from an EMBL/GenBank/DDBJ whole genome shotgun (WGS) entry which is preliminary data.</text>
</comment>
<evidence type="ECO:0000256" key="1">
    <source>
        <dbReference type="ARBA" id="ARBA00022723"/>
    </source>
</evidence>
<dbReference type="InterPro" id="IPR000571">
    <property type="entry name" value="Znf_CCCH"/>
</dbReference>
<keyword evidence="9" id="KW-1185">Reference proteome</keyword>
<evidence type="ECO:0000256" key="3">
    <source>
        <dbReference type="ARBA" id="ARBA00022771"/>
    </source>
</evidence>
<dbReference type="Pfam" id="PF00642">
    <property type="entry name" value="zf-CCCH"/>
    <property type="match status" value="1"/>
</dbReference>
<feature type="region of interest" description="Disordered" evidence="6">
    <location>
        <begin position="144"/>
        <end position="166"/>
    </location>
</feature>
<dbReference type="GO" id="GO:0008270">
    <property type="term" value="F:zinc ion binding"/>
    <property type="evidence" value="ECO:0007669"/>
    <property type="project" value="UniProtKB-KW"/>
</dbReference>
<dbReference type="Proteomes" id="UP000591131">
    <property type="component" value="Unassembled WGS sequence"/>
</dbReference>
<evidence type="ECO:0000259" key="7">
    <source>
        <dbReference type="PROSITE" id="PS50103"/>
    </source>
</evidence>
<dbReference type="Pfam" id="PF18044">
    <property type="entry name" value="zf-CCCH_4"/>
    <property type="match status" value="1"/>
</dbReference>
<dbReference type="AlphaFoldDB" id="A0A7J6KLE3"/>
<feature type="non-terminal residue" evidence="8">
    <location>
        <position position="1"/>
    </location>
</feature>
<dbReference type="PANTHER" id="PTHR12547">
    <property type="entry name" value="CCCH ZINC FINGER/TIS11-RELATED"/>
    <property type="match status" value="1"/>
</dbReference>
<feature type="non-terminal residue" evidence="8">
    <location>
        <position position="275"/>
    </location>
</feature>
<evidence type="ECO:0000256" key="6">
    <source>
        <dbReference type="SAM" id="MobiDB-lite"/>
    </source>
</evidence>
<keyword evidence="2" id="KW-0677">Repeat</keyword>
<evidence type="ECO:0000313" key="9">
    <source>
        <dbReference type="Proteomes" id="UP000591131"/>
    </source>
</evidence>
<reference evidence="8 9" key="1">
    <citation type="submission" date="2020-04" db="EMBL/GenBank/DDBJ databases">
        <title>Perkinsus chesapeaki whole genome sequence.</title>
        <authorList>
            <person name="Bogema D.R."/>
        </authorList>
    </citation>
    <scope>NUCLEOTIDE SEQUENCE [LARGE SCALE GENOMIC DNA]</scope>
    <source>
        <strain evidence="8">ATCC PRA-425</strain>
    </source>
</reference>
<dbReference type="Gene3D" id="4.10.1000.10">
    <property type="entry name" value="Zinc finger, CCCH-type"/>
    <property type="match status" value="1"/>
</dbReference>
<evidence type="ECO:0000256" key="2">
    <source>
        <dbReference type="ARBA" id="ARBA00022737"/>
    </source>
</evidence>
<evidence type="ECO:0000256" key="4">
    <source>
        <dbReference type="ARBA" id="ARBA00022833"/>
    </source>
</evidence>
<organism evidence="8 9">
    <name type="scientific">Perkinsus chesapeaki</name>
    <name type="common">Clam parasite</name>
    <name type="synonym">Perkinsus andrewsi</name>
    <dbReference type="NCBI Taxonomy" id="330153"/>
    <lineage>
        <taxon>Eukaryota</taxon>
        <taxon>Sar</taxon>
        <taxon>Alveolata</taxon>
        <taxon>Perkinsozoa</taxon>
        <taxon>Perkinsea</taxon>
        <taxon>Perkinsida</taxon>
        <taxon>Perkinsidae</taxon>
        <taxon>Perkinsus</taxon>
    </lineage>
</organism>
<gene>
    <name evidence="8" type="ORF">FOL47_004134</name>
</gene>
<feature type="compositionally biased region" description="Basic and acidic residues" evidence="6">
    <location>
        <begin position="154"/>
        <end position="166"/>
    </location>
</feature>
<dbReference type="InterPro" id="IPR036855">
    <property type="entry name" value="Znf_CCCH_sf"/>
</dbReference>
<evidence type="ECO:0000313" key="8">
    <source>
        <dbReference type="EMBL" id="KAF4647784.1"/>
    </source>
</evidence>
<feature type="domain" description="C3H1-type" evidence="7">
    <location>
        <begin position="119"/>
        <end position="147"/>
    </location>
</feature>
<feature type="compositionally biased region" description="Low complexity" evidence="6">
    <location>
        <begin position="101"/>
        <end position="118"/>
    </location>
</feature>
<feature type="domain" description="C3H1-type" evidence="7">
    <location>
        <begin position="171"/>
        <end position="199"/>
    </location>
</feature>
<evidence type="ECO:0000256" key="5">
    <source>
        <dbReference type="PROSITE-ProRule" id="PRU00723"/>
    </source>
</evidence>
<feature type="zinc finger region" description="C3H1-type" evidence="5">
    <location>
        <begin position="119"/>
        <end position="147"/>
    </location>
</feature>
<keyword evidence="1 5" id="KW-0479">Metal-binding</keyword>
<protein>
    <recommendedName>
        <fullName evidence="7">C3H1-type domain-containing protein</fullName>
    </recommendedName>
</protein>
<dbReference type="PROSITE" id="PS50103">
    <property type="entry name" value="ZF_C3H1"/>
    <property type="match status" value="2"/>
</dbReference>
<dbReference type="GO" id="GO:0003729">
    <property type="term" value="F:mRNA binding"/>
    <property type="evidence" value="ECO:0007669"/>
    <property type="project" value="InterPro"/>
</dbReference>
<dbReference type="Gene3D" id="3.30.1370.210">
    <property type="match status" value="1"/>
</dbReference>
<proteinExistence type="predicted"/>
<feature type="zinc finger region" description="C3H1-type" evidence="5">
    <location>
        <begin position="171"/>
        <end position="199"/>
    </location>
</feature>
<dbReference type="EMBL" id="JAAPAO010002373">
    <property type="protein sequence ID" value="KAF4647784.1"/>
    <property type="molecule type" value="Genomic_DNA"/>
</dbReference>
<dbReference type="SUPFAM" id="SSF90229">
    <property type="entry name" value="CCCH zinc finger"/>
    <property type="match status" value="2"/>
</dbReference>
<name>A0A7J6KLE3_PERCH</name>
<keyword evidence="4 5" id="KW-0862">Zinc</keyword>
<dbReference type="PANTHER" id="PTHR12547:SF18">
    <property type="entry name" value="PROTEIN TIS11"/>
    <property type="match status" value="1"/>
</dbReference>
<accession>A0A7J6KLE3</accession>
<sequence>CSSWTSLCARERKLYAELDALHPGACPWSLRLDRLCSYLSQYRRLKDDIGLRSSLLSELKSAKDITSFDDALDEWRKDYHPLTLDQVLGPPVGRKSEDSFKNSSKGQSSSSQGQSQKTTNKSKLCRYFSKTGKCKYADKCKYAHGPKSEGQSTDSKKSVKAEDTSSEEAVRFPRGVCREFQKQGKCSYGASCKFSHDDPPLRRSERLQGQVEPKKDGSSVAVVSTEHTPIHDPVELPLVCASVNVAEGQVVIPTTDENDDLLYVQAQICLDSGSQ</sequence>